<gene>
    <name evidence="1" type="ORF">DXB87_01760</name>
</gene>
<evidence type="ECO:0000313" key="1">
    <source>
        <dbReference type="EMBL" id="RGM93880.1"/>
    </source>
</evidence>
<dbReference type="EMBL" id="QSTW01000001">
    <property type="protein sequence ID" value="RGM93880.1"/>
    <property type="molecule type" value="Genomic_DNA"/>
</dbReference>
<proteinExistence type="predicted"/>
<sequence length="72" mass="7841">MTIKGSAWDTIRVLHHDFFGSAKKEGEPLHINGGIEADGKAVGLMQHPPGARGKPIHIYRFASCTGDLFLKI</sequence>
<dbReference type="Proteomes" id="UP000260814">
    <property type="component" value="Unassembled WGS sequence"/>
</dbReference>
<reference evidence="1 2" key="1">
    <citation type="submission" date="2018-08" db="EMBL/GenBank/DDBJ databases">
        <title>A genome reference for cultivated species of the human gut microbiota.</title>
        <authorList>
            <person name="Zou Y."/>
            <person name="Xue W."/>
            <person name="Luo G."/>
        </authorList>
    </citation>
    <scope>NUCLEOTIDE SEQUENCE [LARGE SCALE GENOMIC DNA]</scope>
    <source>
        <strain evidence="1 2">OM06-2</strain>
    </source>
</reference>
<protein>
    <submittedName>
        <fullName evidence="1">Uncharacterized protein</fullName>
    </submittedName>
</protein>
<dbReference type="AlphaFoldDB" id="A0A3E4ZFW5"/>
<organism evidence="1 2">
    <name type="scientific">Phocaeicola plebeius</name>
    <dbReference type="NCBI Taxonomy" id="310297"/>
    <lineage>
        <taxon>Bacteria</taxon>
        <taxon>Pseudomonadati</taxon>
        <taxon>Bacteroidota</taxon>
        <taxon>Bacteroidia</taxon>
        <taxon>Bacteroidales</taxon>
        <taxon>Bacteroidaceae</taxon>
        <taxon>Phocaeicola</taxon>
    </lineage>
</organism>
<comment type="caution">
    <text evidence="1">The sequence shown here is derived from an EMBL/GenBank/DDBJ whole genome shotgun (WGS) entry which is preliminary data.</text>
</comment>
<accession>A0A3E4ZFW5</accession>
<evidence type="ECO:0000313" key="2">
    <source>
        <dbReference type="Proteomes" id="UP000260814"/>
    </source>
</evidence>
<name>A0A3E4ZFW5_9BACT</name>